<feature type="domain" description="GIY-YIG" evidence="2">
    <location>
        <begin position="3"/>
        <end position="79"/>
    </location>
</feature>
<dbReference type="EMBL" id="JACNJD010000174">
    <property type="protein sequence ID" value="MBC8176910.1"/>
    <property type="molecule type" value="Genomic_DNA"/>
</dbReference>
<reference evidence="3 4" key="1">
    <citation type="submission" date="2020-08" db="EMBL/GenBank/DDBJ databases">
        <title>Bridging the membrane lipid divide: bacteria of the FCB group superphylum have the potential to synthesize archaeal ether lipids.</title>
        <authorList>
            <person name="Villanueva L."/>
            <person name="Von Meijenfeldt F.A.B."/>
            <person name="Westbye A.B."/>
            <person name="Yadav S."/>
            <person name="Hopmans E.C."/>
            <person name="Dutilh B.E."/>
            <person name="Sinninghe Damste J.S."/>
        </authorList>
    </citation>
    <scope>NUCLEOTIDE SEQUENCE [LARGE SCALE GENOMIC DNA]</scope>
    <source>
        <strain evidence="3">NIOZ-UU27</strain>
    </source>
</reference>
<dbReference type="Proteomes" id="UP000650524">
    <property type="component" value="Unassembled WGS sequence"/>
</dbReference>
<comment type="similarity">
    <text evidence="1">Belongs to the UPF0213 family.</text>
</comment>
<protein>
    <submittedName>
        <fullName evidence="3">GIY-YIG nuclease family protein</fullName>
    </submittedName>
</protein>
<gene>
    <name evidence="3" type="ORF">H8E19_05850</name>
</gene>
<dbReference type="InterPro" id="IPR050190">
    <property type="entry name" value="UPF0213_domain"/>
</dbReference>
<evidence type="ECO:0000256" key="1">
    <source>
        <dbReference type="ARBA" id="ARBA00007435"/>
    </source>
</evidence>
<organism evidence="3 4">
    <name type="scientific">Candidatus Desulfacyla euxinica</name>
    <dbReference type="NCBI Taxonomy" id="2841693"/>
    <lineage>
        <taxon>Bacteria</taxon>
        <taxon>Deltaproteobacteria</taxon>
        <taxon>Candidatus Desulfacyla</taxon>
    </lineage>
</organism>
<dbReference type="InterPro" id="IPR000305">
    <property type="entry name" value="GIY-YIG_endonuc"/>
</dbReference>
<evidence type="ECO:0000313" key="4">
    <source>
        <dbReference type="Proteomes" id="UP000650524"/>
    </source>
</evidence>
<dbReference type="PROSITE" id="PS50164">
    <property type="entry name" value="GIY_YIG"/>
    <property type="match status" value="1"/>
</dbReference>
<dbReference type="PANTHER" id="PTHR34477">
    <property type="entry name" value="UPF0213 PROTEIN YHBQ"/>
    <property type="match status" value="1"/>
</dbReference>
<dbReference type="CDD" id="cd10448">
    <property type="entry name" value="GIY-YIG_unchar_3"/>
    <property type="match status" value="1"/>
</dbReference>
<dbReference type="PANTHER" id="PTHR34477:SF5">
    <property type="entry name" value="BSL5627 PROTEIN"/>
    <property type="match status" value="1"/>
</dbReference>
<accession>A0A8J6MY06</accession>
<name>A0A8J6MY06_9DELT</name>
<dbReference type="Gene3D" id="3.40.1440.10">
    <property type="entry name" value="GIY-YIG endonuclease"/>
    <property type="match status" value="1"/>
</dbReference>
<sequence>MEKQFYVYMMASKRNGTLYLGVTSDIVKRVWQHKNGLTEGFTKKYGIKRLVYYEIHKDAENAIKREKQLKKWRRAWKLELIEEKNSEWRDLYADICQQTGFPRSRE</sequence>
<dbReference type="SUPFAM" id="SSF82771">
    <property type="entry name" value="GIY-YIG endonuclease"/>
    <property type="match status" value="1"/>
</dbReference>
<evidence type="ECO:0000259" key="2">
    <source>
        <dbReference type="PROSITE" id="PS50164"/>
    </source>
</evidence>
<proteinExistence type="inferred from homology"/>
<dbReference type="Pfam" id="PF01541">
    <property type="entry name" value="GIY-YIG"/>
    <property type="match status" value="1"/>
</dbReference>
<dbReference type="AlphaFoldDB" id="A0A8J6MY06"/>
<dbReference type="InterPro" id="IPR035901">
    <property type="entry name" value="GIY-YIG_endonuc_sf"/>
</dbReference>
<evidence type="ECO:0000313" key="3">
    <source>
        <dbReference type="EMBL" id="MBC8176910.1"/>
    </source>
</evidence>
<dbReference type="SMART" id="SM00465">
    <property type="entry name" value="GIYc"/>
    <property type="match status" value="1"/>
</dbReference>
<comment type="caution">
    <text evidence="3">The sequence shown here is derived from an EMBL/GenBank/DDBJ whole genome shotgun (WGS) entry which is preliminary data.</text>
</comment>